<protein>
    <recommendedName>
        <fullName evidence="4">Secreted protein</fullName>
    </recommendedName>
</protein>
<proteinExistence type="predicted"/>
<keyword evidence="1" id="KW-0732">Signal</keyword>
<organism evidence="2 3">
    <name type="scientific">Aspergillus cavernicola</name>
    <dbReference type="NCBI Taxonomy" id="176166"/>
    <lineage>
        <taxon>Eukaryota</taxon>
        <taxon>Fungi</taxon>
        <taxon>Dikarya</taxon>
        <taxon>Ascomycota</taxon>
        <taxon>Pezizomycotina</taxon>
        <taxon>Eurotiomycetes</taxon>
        <taxon>Eurotiomycetidae</taxon>
        <taxon>Eurotiales</taxon>
        <taxon>Aspergillaceae</taxon>
        <taxon>Aspergillus</taxon>
        <taxon>Aspergillus subgen. Nidulantes</taxon>
    </lineage>
</organism>
<dbReference type="Proteomes" id="UP001610335">
    <property type="component" value="Unassembled WGS sequence"/>
</dbReference>
<keyword evidence="3" id="KW-1185">Reference proteome</keyword>
<evidence type="ECO:0008006" key="4">
    <source>
        <dbReference type="Google" id="ProtNLM"/>
    </source>
</evidence>
<dbReference type="EMBL" id="JBFXLS010000073">
    <property type="protein sequence ID" value="KAL2819913.1"/>
    <property type="molecule type" value="Genomic_DNA"/>
</dbReference>
<comment type="caution">
    <text evidence="2">The sequence shown here is derived from an EMBL/GenBank/DDBJ whole genome shotgun (WGS) entry which is preliminary data.</text>
</comment>
<feature type="signal peptide" evidence="1">
    <location>
        <begin position="1"/>
        <end position="25"/>
    </location>
</feature>
<reference evidence="2 3" key="1">
    <citation type="submission" date="2024-07" db="EMBL/GenBank/DDBJ databases">
        <title>Section-level genome sequencing and comparative genomics of Aspergillus sections Usti and Cavernicolus.</title>
        <authorList>
            <consortium name="Lawrence Berkeley National Laboratory"/>
            <person name="Nybo J.L."/>
            <person name="Vesth T.C."/>
            <person name="Theobald S."/>
            <person name="Frisvad J.C."/>
            <person name="Larsen T.O."/>
            <person name="Kjaerboelling I."/>
            <person name="Rothschild-Mancinelli K."/>
            <person name="Lyhne E.K."/>
            <person name="Kogle M.E."/>
            <person name="Barry K."/>
            <person name="Clum A."/>
            <person name="Na H."/>
            <person name="Ledsgaard L."/>
            <person name="Lin J."/>
            <person name="Lipzen A."/>
            <person name="Kuo A."/>
            <person name="Riley R."/>
            <person name="Mondo S."/>
            <person name="LaButti K."/>
            <person name="Haridas S."/>
            <person name="Pangalinan J."/>
            <person name="Salamov A.A."/>
            <person name="Simmons B.A."/>
            <person name="Magnuson J.K."/>
            <person name="Chen J."/>
            <person name="Drula E."/>
            <person name="Henrissat B."/>
            <person name="Wiebenga A."/>
            <person name="Lubbers R.J."/>
            <person name="Gomes A.C."/>
            <person name="Makela M.R."/>
            <person name="Stajich J."/>
            <person name="Grigoriev I.V."/>
            <person name="Mortensen U.H."/>
            <person name="De vries R.P."/>
            <person name="Baker S.E."/>
            <person name="Andersen M.R."/>
        </authorList>
    </citation>
    <scope>NUCLEOTIDE SEQUENCE [LARGE SCALE GENOMIC DNA]</scope>
    <source>
        <strain evidence="2 3">CBS 600.67</strain>
    </source>
</reference>
<evidence type="ECO:0000256" key="1">
    <source>
        <dbReference type="SAM" id="SignalP"/>
    </source>
</evidence>
<name>A0ABR4HZ15_9EURO</name>
<sequence length="132" mass="14571">MTNVSLCSPGLRVIWPFLVAAVAQASSSSPDCDTLPILTGSCYSSSTIEQLGYICLVCLKNNIPMFYSALCMCTMSPSQCPCTPKEHCYLHMYNQGSTQSPSRIGRPFRRTMLVHWTKGLYCVHCTAAVYLN</sequence>
<feature type="chain" id="PRO_5045833861" description="Secreted protein" evidence="1">
    <location>
        <begin position="26"/>
        <end position="132"/>
    </location>
</feature>
<evidence type="ECO:0000313" key="2">
    <source>
        <dbReference type="EMBL" id="KAL2819913.1"/>
    </source>
</evidence>
<evidence type="ECO:0000313" key="3">
    <source>
        <dbReference type="Proteomes" id="UP001610335"/>
    </source>
</evidence>
<accession>A0ABR4HZ15</accession>
<gene>
    <name evidence="2" type="ORF">BDW59DRAFT_119070</name>
</gene>